<accession>A0A7G9Z7Q2</accession>
<dbReference type="PANTHER" id="PTHR37690">
    <property type="entry name" value="CHORISMATE DEHYDRATASE"/>
    <property type="match status" value="1"/>
</dbReference>
<dbReference type="SUPFAM" id="SSF53850">
    <property type="entry name" value="Periplasmic binding protein-like II"/>
    <property type="match status" value="1"/>
</dbReference>
<gene>
    <name evidence="3 4" type="primary">mqnA</name>
    <name evidence="4" type="ORF">HFIEAGJK_00003</name>
</gene>
<dbReference type="PANTHER" id="PTHR37690:SF1">
    <property type="entry name" value="CHORISMATE DEHYDRATASE"/>
    <property type="match status" value="1"/>
</dbReference>
<comment type="similarity">
    <text evidence="3">Belongs to the MqnA/MqnD family. MqnA subfamily.</text>
</comment>
<reference evidence="4" key="1">
    <citation type="submission" date="2020-06" db="EMBL/GenBank/DDBJ databases">
        <title>Unique genomic features of the anaerobic methanotrophic archaea.</title>
        <authorList>
            <person name="Chadwick G.L."/>
            <person name="Skennerton C.T."/>
            <person name="Laso-Perez R."/>
            <person name="Leu A.O."/>
            <person name="Speth D.R."/>
            <person name="Yu H."/>
            <person name="Morgan-Lang C."/>
            <person name="Hatzenpichler R."/>
            <person name="Goudeau D."/>
            <person name="Malmstrom R."/>
            <person name="Brazelton W.J."/>
            <person name="Woyke T."/>
            <person name="Hallam S.J."/>
            <person name="Tyson G.W."/>
            <person name="Wegener G."/>
            <person name="Boetius A."/>
            <person name="Orphan V."/>
        </authorList>
    </citation>
    <scope>NUCLEOTIDE SEQUENCE</scope>
</reference>
<keyword evidence="2 3" id="KW-0456">Lyase</keyword>
<dbReference type="AlphaFoldDB" id="A0A7G9Z7Q2"/>
<comment type="pathway">
    <text evidence="3">Quinol/quinone metabolism; menaquinone biosynthesis.</text>
</comment>
<name>A0A7G9Z7Q2_9EURY</name>
<dbReference type="InterPro" id="IPR030868">
    <property type="entry name" value="MqnA"/>
</dbReference>
<sequence>MSVKIGKFGFVNNYLPYYQLEQNGMQVIEALPKQLAGMFEKGGIDFAPVPSFYYIKNRAKLKSYDFCVASKNSVLSVVLVSNGKMLDGDNESIAVTNQTVTSLNLLKIILHEKGLKNTIVPLNEGKASELLKRCNHALVIGDDAIKARMTHEVVMDLGEEWHELTGYPMVFGISVSRKEEDMSEINRKVMESVVWGKKNVDLIVSAAEKKFGMPVEFLARYFRSLTFQMGAKEKRGLELFEEKCHEYRLL</sequence>
<dbReference type="EC" id="4.2.1.151" evidence="3"/>
<dbReference type="Pfam" id="PF02621">
    <property type="entry name" value="VitK2_biosynth"/>
    <property type="match status" value="1"/>
</dbReference>
<evidence type="ECO:0000256" key="3">
    <source>
        <dbReference type="HAMAP-Rule" id="MF_00995"/>
    </source>
</evidence>
<dbReference type="CDD" id="cd13634">
    <property type="entry name" value="PBP2_Sco4506"/>
    <property type="match status" value="1"/>
</dbReference>
<proteinExistence type="inferred from homology"/>
<dbReference type="HAMAP" id="MF_00995">
    <property type="entry name" value="MqnA"/>
    <property type="match status" value="1"/>
</dbReference>
<dbReference type="GO" id="GO:0009234">
    <property type="term" value="P:menaquinone biosynthetic process"/>
    <property type="evidence" value="ECO:0007669"/>
    <property type="project" value="UniProtKB-UniRule"/>
</dbReference>
<dbReference type="InterPro" id="IPR003773">
    <property type="entry name" value="Menaquinone_biosynth"/>
</dbReference>
<dbReference type="UniPathway" id="UPA00079"/>
<comment type="function">
    <text evidence="3">Catalyzes the dehydration of chorismate into 3-[(1-carboxyvinyl)oxy]benzoate, a step in the biosynthesis of menaquinone (MK, vitamin K2).</text>
</comment>
<evidence type="ECO:0000256" key="2">
    <source>
        <dbReference type="ARBA" id="ARBA00023239"/>
    </source>
</evidence>
<keyword evidence="1 3" id="KW-0474">Menaquinone biosynthesis</keyword>
<organism evidence="4">
    <name type="scientific">Candidatus Methanophaga sp. ANME-1 ERB7</name>
    <dbReference type="NCBI Taxonomy" id="2759913"/>
    <lineage>
        <taxon>Archaea</taxon>
        <taxon>Methanobacteriati</taxon>
        <taxon>Methanobacteriota</taxon>
        <taxon>Stenosarchaea group</taxon>
        <taxon>Methanomicrobia</taxon>
        <taxon>Candidatus Methanophagales</taxon>
        <taxon>Candidatus Methanophagaceae</taxon>
        <taxon>Candidatus Methanophaga</taxon>
    </lineage>
</organism>
<dbReference type="EMBL" id="MT631652">
    <property type="protein sequence ID" value="QNO56286.1"/>
    <property type="molecule type" value="Genomic_DNA"/>
</dbReference>
<evidence type="ECO:0000313" key="4">
    <source>
        <dbReference type="EMBL" id="QNO56286.1"/>
    </source>
</evidence>
<comment type="catalytic activity">
    <reaction evidence="3">
        <text>chorismate = 3-[(1-carboxyvinyl)-oxy]benzoate + H2O</text>
        <dbReference type="Rhea" id="RHEA:40051"/>
        <dbReference type="ChEBI" id="CHEBI:15377"/>
        <dbReference type="ChEBI" id="CHEBI:29748"/>
        <dbReference type="ChEBI" id="CHEBI:76981"/>
        <dbReference type="EC" id="4.2.1.151"/>
    </reaction>
</comment>
<dbReference type="GO" id="GO:0016836">
    <property type="term" value="F:hydro-lyase activity"/>
    <property type="evidence" value="ECO:0007669"/>
    <property type="project" value="UniProtKB-UniRule"/>
</dbReference>
<dbReference type="Gene3D" id="3.40.190.10">
    <property type="entry name" value="Periplasmic binding protein-like II"/>
    <property type="match status" value="2"/>
</dbReference>
<evidence type="ECO:0000256" key="1">
    <source>
        <dbReference type="ARBA" id="ARBA00022428"/>
    </source>
</evidence>
<protein>
    <recommendedName>
        <fullName evidence="3">Chorismate dehydratase</fullName>
        <ecNumber evidence="3">4.2.1.151</ecNumber>
    </recommendedName>
    <alternativeName>
        <fullName evidence="3">Menaquinone biosynthetic enzyme MqnA</fullName>
    </alternativeName>
</protein>